<dbReference type="Gene3D" id="1.10.150.130">
    <property type="match status" value="1"/>
</dbReference>
<dbReference type="CDD" id="cd01189">
    <property type="entry name" value="INT_ICEBs1_C_like"/>
    <property type="match status" value="1"/>
</dbReference>
<evidence type="ECO:0000256" key="1">
    <source>
        <dbReference type="ARBA" id="ARBA00008857"/>
    </source>
</evidence>
<evidence type="ECO:0000313" key="7">
    <source>
        <dbReference type="EMBL" id="RII32819.1"/>
    </source>
</evidence>
<sequence>MAVKTNCVKNGKKYYRLAVTLGRNSEGKLIRKEFYGISKSDAEEKRDIYLNKINSGIKKDFDKLFLGKTINNWLIEVVKLSTKPSTFDRYYGIYKNYIEDTTLSFLKLNDVHPTDMQQYYNNLKKKGKTSSVIFNLNKLLRSFFNYAVLQDYIQKNPCLANKIKIPGDLRKEKKKIKVFEDSEIKLILNAPEDSTIKFIALSCVSTGMRRGECIGLKWNDIDYVNNEIHIRRSAKTIAIYDDNMKKHYIPTIQTTKTYESERDIPLPTSLINILNKIKELQNIRKEKAGESYIDNDLIFCNEVGELLDDSNLTRSFSRFLKRIGVEYKHIHCLRHTYATKQFENDIPLKTVSKLLGHKSIKITADTYTHVLKRHKDKTIDILSSV</sequence>
<dbReference type="PANTHER" id="PTHR30349:SF64">
    <property type="entry name" value="PROPHAGE INTEGRASE INTD-RELATED"/>
    <property type="match status" value="1"/>
</dbReference>
<organism evidence="7 8">
    <name type="scientific">Clostridium chromiireducens</name>
    <dbReference type="NCBI Taxonomy" id="225345"/>
    <lineage>
        <taxon>Bacteria</taxon>
        <taxon>Bacillati</taxon>
        <taxon>Bacillota</taxon>
        <taxon>Clostridia</taxon>
        <taxon>Eubacteriales</taxon>
        <taxon>Clostridiaceae</taxon>
        <taxon>Clostridium</taxon>
    </lineage>
</organism>
<dbReference type="InterPro" id="IPR044068">
    <property type="entry name" value="CB"/>
</dbReference>
<dbReference type="EMBL" id="QXDJ01000006">
    <property type="protein sequence ID" value="RII32819.1"/>
    <property type="molecule type" value="Genomic_DNA"/>
</dbReference>
<name>A0A399IKL6_9CLOT</name>
<dbReference type="InterPro" id="IPR002104">
    <property type="entry name" value="Integrase_catalytic"/>
</dbReference>
<dbReference type="InterPro" id="IPR011010">
    <property type="entry name" value="DNA_brk_join_enz"/>
</dbReference>
<proteinExistence type="inferred from homology"/>
<dbReference type="GO" id="GO:0003677">
    <property type="term" value="F:DNA binding"/>
    <property type="evidence" value="ECO:0007669"/>
    <property type="project" value="UniProtKB-UniRule"/>
</dbReference>
<reference evidence="7 8" key="1">
    <citation type="submission" date="2018-08" db="EMBL/GenBank/DDBJ databases">
        <title>Genome of Clostridium chromiireducens C1, DSM12136.</title>
        <authorList>
            <person name="Xing M."/>
            <person name="Wei Y."/>
            <person name="Ang E.L."/>
            <person name="Zhao H."/>
            <person name="Zhang Y."/>
        </authorList>
    </citation>
    <scope>NUCLEOTIDE SEQUENCE [LARGE SCALE GENOMIC DNA]</scope>
    <source>
        <strain evidence="7 8">C1</strain>
    </source>
</reference>
<dbReference type="InterPro" id="IPR050090">
    <property type="entry name" value="Tyrosine_recombinase_XerCD"/>
</dbReference>
<dbReference type="GO" id="GO:0015074">
    <property type="term" value="P:DNA integration"/>
    <property type="evidence" value="ECO:0007669"/>
    <property type="project" value="UniProtKB-KW"/>
</dbReference>
<dbReference type="Pfam" id="PF00589">
    <property type="entry name" value="Phage_integrase"/>
    <property type="match status" value="1"/>
</dbReference>
<comment type="similarity">
    <text evidence="1">Belongs to the 'phage' integrase family.</text>
</comment>
<comment type="caution">
    <text evidence="7">The sequence shown here is derived from an EMBL/GenBank/DDBJ whole genome shotgun (WGS) entry which is preliminary data.</text>
</comment>
<dbReference type="SUPFAM" id="SSF56349">
    <property type="entry name" value="DNA breaking-rejoining enzymes"/>
    <property type="match status" value="1"/>
</dbReference>
<keyword evidence="2 4" id="KW-0238">DNA-binding</keyword>
<dbReference type="InterPro" id="IPR013762">
    <property type="entry name" value="Integrase-like_cat_sf"/>
</dbReference>
<evidence type="ECO:0000259" key="5">
    <source>
        <dbReference type="PROSITE" id="PS51898"/>
    </source>
</evidence>
<dbReference type="InterPro" id="IPR010998">
    <property type="entry name" value="Integrase_recombinase_N"/>
</dbReference>
<protein>
    <submittedName>
        <fullName evidence="7">Site-specific integrase</fullName>
    </submittedName>
</protein>
<dbReference type="Gene3D" id="1.10.443.10">
    <property type="entry name" value="Intergrase catalytic core"/>
    <property type="match status" value="1"/>
</dbReference>
<evidence type="ECO:0000256" key="2">
    <source>
        <dbReference type="ARBA" id="ARBA00023125"/>
    </source>
</evidence>
<keyword evidence="3" id="KW-0233">DNA recombination</keyword>
<dbReference type="RefSeq" id="WP_119367894.1">
    <property type="nucleotide sequence ID" value="NZ_QXDJ01000006.1"/>
</dbReference>
<gene>
    <name evidence="7" type="ORF">D2A34_21720</name>
</gene>
<evidence type="ECO:0000259" key="6">
    <source>
        <dbReference type="PROSITE" id="PS51900"/>
    </source>
</evidence>
<evidence type="ECO:0000256" key="4">
    <source>
        <dbReference type="PROSITE-ProRule" id="PRU01248"/>
    </source>
</evidence>
<dbReference type="AlphaFoldDB" id="A0A399IKL6"/>
<dbReference type="GO" id="GO:0006310">
    <property type="term" value="P:DNA recombination"/>
    <property type="evidence" value="ECO:0007669"/>
    <property type="project" value="UniProtKB-KW"/>
</dbReference>
<dbReference type="PROSITE" id="PS51898">
    <property type="entry name" value="TYR_RECOMBINASE"/>
    <property type="match status" value="1"/>
</dbReference>
<dbReference type="PANTHER" id="PTHR30349">
    <property type="entry name" value="PHAGE INTEGRASE-RELATED"/>
    <property type="match status" value="1"/>
</dbReference>
<dbReference type="PROSITE" id="PS51900">
    <property type="entry name" value="CB"/>
    <property type="match status" value="1"/>
</dbReference>
<evidence type="ECO:0000313" key="8">
    <source>
        <dbReference type="Proteomes" id="UP000265930"/>
    </source>
</evidence>
<evidence type="ECO:0000256" key="3">
    <source>
        <dbReference type="ARBA" id="ARBA00023172"/>
    </source>
</evidence>
<feature type="domain" description="Core-binding (CB)" evidence="6">
    <location>
        <begin position="68"/>
        <end position="148"/>
    </location>
</feature>
<accession>A0A399IKL6</accession>
<feature type="domain" description="Tyr recombinase" evidence="5">
    <location>
        <begin position="174"/>
        <end position="380"/>
    </location>
</feature>
<dbReference type="Proteomes" id="UP000265930">
    <property type="component" value="Unassembled WGS sequence"/>
</dbReference>